<name>A0A1E3RPE1_MYCFV</name>
<gene>
    <name evidence="3" type="ORF">BHQ18_02545</name>
</gene>
<feature type="signal peptide" evidence="1">
    <location>
        <begin position="1"/>
        <end position="20"/>
    </location>
</feature>
<accession>A0A1E3RPE1</accession>
<comment type="caution">
    <text evidence="3">The sequence shown here is derived from an EMBL/GenBank/DDBJ whole genome shotgun (WGS) entry which is preliminary data.</text>
</comment>
<evidence type="ECO:0000256" key="1">
    <source>
        <dbReference type="SAM" id="SignalP"/>
    </source>
</evidence>
<dbReference type="PROSITE" id="PS51257">
    <property type="entry name" value="PROKAR_LIPOPROTEIN"/>
    <property type="match status" value="1"/>
</dbReference>
<dbReference type="STRING" id="1776.BHQ18_02545"/>
<proteinExistence type="predicted"/>
<evidence type="ECO:0000313" key="4">
    <source>
        <dbReference type="Proteomes" id="UP000094053"/>
    </source>
</evidence>
<keyword evidence="4" id="KW-1185">Reference proteome</keyword>
<reference evidence="4" key="1">
    <citation type="submission" date="2016-09" db="EMBL/GenBank/DDBJ databases">
        <authorList>
            <person name="Greninger A.L."/>
            <person name="Jerome K.R."/>
            <person name="Mcnair B."/>
            <person name="Wallis C."/>
            <person name="Fang F."/>
        </authorList>
    </citation>
    <scope>NUCLEOTIDE SEQUENCE [LARGE SCALE GENOMIC DNA]</scope>
    <source>
        <strain evidence="4">M6</strain>
    </source>
</reference>
<organism evidence="3 4">
    <name type="scientific">Mycolicibacterium flavescens</name>
    <name type="common">Mycobacterium flavescens</name>
    <dbReference type="NCBI Taxonomy" id="1776"/>
    <lineage>
        <taxon>Bacteria</taxon>
        <taxon>Bacillati</taxon>
        <taxon>Actinomycetota</taxon>
        <taxon>Actinomycetes</taxon>
        <taxon>Mycobacteriales</taxon>
        <taxon>Mycobacteriaceae</taxon>
        <taxon>Mycolicibacterium</taxon>
    </lineage>
</organism>
<dbReference type="Pfam" id="PF14230">
    <property type="entry name" value="DUF4333"/>
    <property type="match status" value="1"/>
</dbReference>
<feature type="chain" id="PRO_5038662287" description="DUF4333 domain-containing protein" evidence="1">
    <location>
        <begin position="21"/>
        <end position="97"/>
    </location>
</feature>
<sequence length="97" mass="10249">MRPALLIVAAALGISLVGCSKTITPEGAANSVVDLVSEQTGFTPTDVRCPDGIEAEEGTTFECTFTGPQGMEYTANMRVTKVEGEDVEFYIETEPSG</sequence>
<dbReference type="InterPro" id="IPR025637">
    <property type="entry name" value="DUF4333"/>
</dbReference>
<protein>
    <recommendedName>
        <fullName evidence="2">DUF4333 domain-containing protein</fullName>
    </recommendedName>
</protein>
<dbReference type="Proteomes" id="UP000094053">
    <property type="component" value="Unassembled WGS sequence"/>
</dbReference>
<dbReference type="RefSeq" id="WP_069412022.1">
    <property type="nucleotide sequence ID" value="NZ_JACKUL010000036.1"/>
</dbReference>
<evidence type="ECO:0000259" key="2">
    <source>
        <dbReference type="Pfam" id="PF14230"/>
    </source>
</evidence>
<dbReference type="OrthoDB" id="4738183at2"/>
<feature type="domain" description="DUF4333" evidence="2">
    <location>
        <begin position="11"/>
        <end position="84"/>
    </location>
</feature>
<dbReference type="AlphaFoldDB" id="A0A1E3RPE1"/>
<keyword evidence="1" id="KW-0732">Signal</keyword>
<evidence type="ECO:0000313" key="3">
    <source>
        <dbReference type="EMBL" id="ODQ91765.1"/>
    </source>
</evidence>
<dbReference type="EMBL" id="MIHA01000002">
    <property type="protein sequence ID" value="ODQ91765.1"/>
    <property type="molecule type" value="Genomic_DNA"/>
</dbReference>